<organism evidence="2 3">
    <name type="scientific">Sorghum bicolor</name>
    <name type="common">Sorghum</name>
    <name type="synonym">Sorghum vulgare</name>
    <dbReference type="NCBI Taxonomy" id="4558"/>
    <lineage>
        <taxon>Eukaryota</taxon>
        <taxon>Viridiplantae</taxon>
        <taxon>Streptophyta</taxon>
        <taxon>Embryophyta</taxon>
        <taxon>Tracheophyta</taxon>
        <taxon>Spermatophyta</taxon>
        <taxon>Magnoliopsida</taxon>
        <taxon>Liliopsida</taxon>
        <taxon>Poales</taxon>
        <taxon>Poaceae</taxon>
        <taxon>PACMAD clade</taxon>
        <taxon>Panicoideae</taxon>
        <taxon>Andropogonodae</taxon>
        <taxon>Andropogoneae</taxon>
        <taxon>Sorghinae</taxon>
        <taxon>Sorghum</taxon>
    </lineage>
</organism>
<protein>
    <submittedName>
        <fullName evidence="2">Uncharacterized protein</fullName>
    </submittedName>
</protein>
<dbReference type="InParanoid" id="A0A1Z5R6D5"/>
<evidence type="ECO:0000313" key="2">
    <source>
        <dbReference type="EMBL" id="OQU79287.1"/>
    </source>
</evidence>
<feature type="region of interest" description="Disordered" evidence="1">
    <location>
        <begin position="1"/>
        <end position="22"/>
    </location>
</feature>
<gene>
    <name evidence="2" type="ORF">SORBI_3008G124733</name>
</gene>
<dbReference type="Gramene" id="OQU79287">
    <property type="protein sequence ID" value="OQU79287"/>
    <property type="gene ID" value="SORBI_3008G124733"/>
</dbReference>
<keyword evidence="3" id="KW-1185">Reference proteome</keyword>
<evidence type="ECO:0000256" key="1">
    <source>
        <dbReference type="SAM" id="MobiDB-lite"/>
    </source>
</evidence>
<reference evidence="3" key="2">
    <citation type="journal article" date="2018" name="Plant J.">
        <title>The Sorghum bicolor reference genome: improved assembly, gene annotations, a transcriptome atlas, and signatures of genome organization.</title>
        <authorList>
            <person name="McCormick R.F."/>
            <person name="Truong S.K."/>
            <person name="Sreedasyam A."/>
            <person name="Jenkins J."/>
            <person name="Shu S."/>
            <person name="Sims D."/>
            <person name="Kennedy M."/>
            <person name="Amirebrahimi M."/>
            <person name="Weers B.D."/>
            <person name="McKinley B."/>
            <person name="Mattison A."/>
            <person name="Morishige D.T."/>
            <person name="Grimwood J."/>
            <person name="Schmutz J."/>
            <person name="Mullet J.E."/>
        </authorList>
    </citation>
    <scope>NUCLEOTIDE SEQUENCE [LARGE SCALE GENOMIC DNA]</scope>
    <source>
        <strain evidence="3">cv. BTx623</strain>
    </source>
</reference>
<proteinExistence type="predicted"/>
<name>A0A1Z5R6D5_SORBI</name>
<sequence length="82" mass="8806">MVRSPLAPPLQVARSAGPSSPGEFSTLLALPSTLFMIWWHGPSFVSPSRRHFPPHHRVSWPSVASHIGGAPHHAGSSSVPLR</sequence>
<accession>A0A1Z5R6D5</accession>
<feature type="region of interest" description="Disordered" evidence="1">
    <location>
        <begin position="63"/>
        <end position="82"/>
    </location>
</feature>
<dbReference type="EMBL" id="CM000767">
    <property type="protein sequence ID" value="OQU79287.1"/>
    <property type="molecule type" value="Genomic_DNA"/>
</dbReference>
<dbReference type="Proteomes" id="UP000000768">
    <property type="component" value="Chromosome 8"/>
</dbReference>
<reference evidence="2 3" key="1">
    <citation type="journal article" date="2009" name="Nature">
        <title>The Sorghum bicolor genome and the diversification of grasses.</title>
        <authorList>
            <person name="Paterson A.H."/>
            <person name="Bowers J.E."/>
            <person name="Bruggmann R."/>
            <person name="Dubchak I."/>
            <person name="Grimwood J."/>
            <person name="Gundlach H."/>
            <person name="Haberer G."/>
            <person name="Hellsten U."/>
            <person name="Mitros T."/>
            <person name="Poliakov A."/>
            <person name="Schmutz J."/>
            <person name="Spannagl M."/>
            <person name="Tang H."/>
            <person name="Wang X."/>
            <person name="Wicker T."/>
            <person name="Bharti A.K."/>
            <person name="Chapman J."/>
            <person name="Feltus F.A."/>
            <person name="Gowik U."/>
            <person name="Grigoriev I.V."/>
            <person name="Lyons E."/>
            <person name="Maher C.A."/>
            <person name="Martis M."/>
            <person name="Narechania A."/>
            <person name="Otillar R.P."/>
            <person name="Penning B.W."/>
            <person name="Salamov A.A."/>
            <person name="Wang Y."/>
            <person name="Zhang L."/>
            <person name="Carpita N.C."/>
            <person name="Freeling M."/>
            <person name="Gingle A.R."/>
            <person name="Hash C.T."/>
            <person name="Keller B."/>
            <person name="Klein P."/>
            <person name="Kresovich S."/>
            <person name="McCann M.C."/>
            <person name="Ming R."/>
            <person name="Peterson D.G."/>
            <person name="Mehboob-ur-Rahman"/>
            <person name="Ware D."/>
            <person name="Westhoff P."/>
            <person name="Mayer K.F."/>
            <person name="Messing J."/>
            <person name="Rokhsar D.S."/>
        </authorList>
    </citation>
    <scope>NUCLEOTIDE SEQUENCE [LARGE SCALE GENOMIC DNA]</scope>
    <source>
        <strain evidence="3">cv. BTx623</strain>
    </source>
</reference>
<evidence type="ECO:0000313" key="3">
    <source>
        <dbReference type="Proteomes" id="UP000000768"/>
    </source>
</evidence>
<dbReference type="AlphaFoldDB" id="A0A1Z5R6D5"/>